<sequence length="157" mass="16284">MYWTGTPASPGGGGGGGGGRGSGVAQPLRSGASSASPVPGPRLRSPALTARLRQSRSVRRGIRSRVPCVSPAPHQHHAAAAVSSALVLTERHVHLTPAQLQPASRSQPQAQSMWLRPIHIYKVELSQLRKCCAEFISPAAMAPDDVSKGPATDATSS</sequence>
<feature type="region of interest" description="Disordered" evidence="1">
    <location>
        <begin position="1"/>
        <end position="74"/>
    </location>
</feature>
<dbReference type="KEGG" id="dpl:KGM_201166"/>
<accession>A0A212F944</accession>
<dbReference type="InParanoid" id="A0A212F944"/>
<keyword evidence="3" id="KW-1185">Reference proteome</keyword>
<feature type="compositionally biased region" description="Gly residues" evidence="1">
    <location>
        <begin position="10"/>
        <end position="22"/>
    </location>
</feature>
<feature type="compositionally biased region" description="Basic residues" evidence="1">
    <location>
        <begin position="53"/>
        <end position="63"/>
    </location>
</feature>
<organism evidence="2 3">
    <name type="scientific">Danaus plexippus plexippus</name>
    <dbReference type="NCBI Taxonomy" id="278856"/>
    <lineage>
        <taxon>Eukaryota</taxon>
        <taxon>Metazoa</taxon>
        <taxon>Ecdysozoa</taxon>
        <taxon>Arthropoda</taxon>
        <taxon>Hexapoda</taxon>
        <taxon>Insecta</taxon>
        <taxon>Pterygota</taxon>
        <taxon>Neoptera</taxon>
        <taxon>Endopterygota</taxon>
        <taxon>Lepidoptera</taxon>
        <taxon>Glossata</taxon>
        <taxon>Ditrysia</taxon>
        <taxon>Papilionoidea</taxon>
        <taxon>Nymphalidae</taxon>
        <taxon>Danainae</taxon>
        <taxon>Danaini</taxon>
        <taxon>Danaina</taxon>
        <taxon>Danaus</taxon>
        <taxon>Danaus</taxon>
    </lineage>
</organism>
<protein>
    <submittedName>
        <fullName evidence="2">Uncharacterized protein</fullName>
    </submittedName>
</protein>
<gene>
    <name evidence="2" type="ORF">KGM_201166</name>
</gene>
<evidence type="ECO:0000313" key="3">
    <source>
        <dbReference type="Proteomes" id="UP000007151"/>
    </source>
</evidence>
<comment type="caution">
    <text evidence="2">The sequence shown here is derived from an EMBL/GenBank/DDBJ whole genome shotgun (WGS) entry which is preliminary data.</text>
</comment>
<evidence type="ECO:0000313" key="2">
    <source>
        <dbReference type="EMBL" id="OWR50250.1"/>
    </source>
</evidence>
<dbReference type="EMBL" id="AGBW02009651">
    <property type="protein sequence ID" value="OWR50250.1"/>
    <property type="molecule type" value="Genomic_DNA"/>
</dbReference>
<name>A0A212F944_DANPL</name>
<dbReference type="Proteomes" id="UP000007151">
    <property type="component" value="Unassembled WGS sequence"/>
</dbReference>
<reference evidence="2 3" key="1">
    <citation type="journal article" date="2011" name="Cell">
        <title>The monarch butterfly genome yields insights into long-distance migration.</title>
        <authorList>
            <person name="Zhan S."/>
            <person name="Merlin C."/>
            <person name="Boore J.L."/>
            <person name="Reppert S.M."/>
        </authorList>
    </citation>
    <scope>NUCLEOTIDE SEQUENCE [LARGE SCALE GENOMIC DNA]</scope>
    <source>
        <strain evidence="2">F-2</strain>
    </source>
</reference>
<dbReference type="AlphaFoldDB" id="A0A212F944"/>
<proteinExistence type="predicted"/>
<evidence type="ECO:0000256" key="1">
    <source>
        <dbReference type="SAM" id="MobiDB-lite"/>
    </source>
</evidence>